<evidence type="ECO:0000313" key="2">
    <source>
        <dbReference type="EMBL" id="AFM11977.1"/>
    </source>
</evidence>
<dbReference type="EMBL" id="CP002959">
    <property type="protein sequence ID" value="AFM11977.1"/>
    <property type="molecule type" value="Genomic_DNA"/>
</dbReference>
<evidence type="ECO:0000313" key="3">
    <source>
        <dbReference type="Proteomes" id="UP000006048"/>
    </source>
</evidence>
<dbReference type="KEGG" id="tpx:Turpa_1329"/>
<dbReference type="AlphaFoldDB" id="I4B3X0"/>
<evidence type="ECO:0000256" key="1">
    <source>
        <dbReference type="SAM" id="SignalP"/>
    </source>
</evidence>
<feature type="chain" id="PRO_5003685859" description="Lipoprotein" evidence="1">
    <location>
        <begin position="21"/>
        <end position="80"/>
    </location>
</feature>
<dbReference type="PROSITE" id="PS51257">
    <property type="entry name" value="PROKAR_LIPOPROTEIN"/>
    <property type="match status" value="1"/>
</dbReference>
<reference evidence="2 3" key="1">
    <citation type="submission" date="2012-06" db="EMBL/GenBank/DDBJ databases">
        <title>The complete chromosome of genome of Turneriella parva DSM 21527.</title>
        <authorList>
            <consortium name="US DOE Joint Genome Institute (JGI-PGF)"/>
            <person name="Lucas S."/>
            <person name="Han J."/>
            <person name="Lapidus A."/>
            <person name="Bruce D."/>
            <person name="Goodwin L."/>
            <person name="Pitluck S."/>
            <person name="Peters L."/>
            <person name="Kyrpides N."/>
            <person name="Mavromatis K."/>
            <person name="Ivanova N."/>
            <person name="Mikhailova N."/>
            <person name="Chertkov O."/>
            <person name="Detter J.C."/>
            <person name="Tapia R."/>
            <person name="Han C."/>
            <person name="Land M."/>
            <person name="Hauser L."/>
            <person name="Markowitz V."/>
            <person name="Cheng J.-F."/>
            <person name="Hugenholtz P."/>
            <person name="Woyke T."/>
            <person name="Wu D."/>
            <person name="Gronow S."/>
            <person name="Wellnitz S."/>
            <person name="Brambilla E."/>
            <person name="Klenk H.-P."/>
            <person name="Eisen J.A."/>
        </authorList>
    </citation>
    <scope>NUCLEOTIDE SEQUENCE [LARGE SCALE GENOMIC DNA]</scope>
    <source>
        <strain evidence="3">ATCC BAA-1111 / DSM 21527 / NCTC 11395 / H</strain>
    </source>
</reference>
<dbReference type="RefSeq" id="WP_014802492.1">
    <property type="nucleotide sequence ID" value="NC_018020.1"/>
</dbReference>
<dbReference type="HOGENOM" id="CLU_181462_0_0_12"/>
<organism evidence="2 3">
    <name type="scientific">Turneriella parva (strain ATCC BAA-1111 / DSM 21527 / NCTC 11395 / H)</name>
    <name type="common">Leptospira parva</name>
    <dbReference type="NCBI Taxonomy" id="869212"/>
    <lineage>
        <taxon>Bacteria</taxon>
        <taxon>Pseudomonadati</taxon>
        <taxon>Spirochaetota</taxon>
        <taxon>Spirochaetia</taxon>
        <taxon>Leptospirales</taxon>
        <taxon>Leptospiraceae</taxon>
        <taxon>Turneriella</taxon>
    </lineage>
</organism>
<dbReference type="Proteomes" id="UP000006048">
    <property type="component" value="Chromosome"/>
</dbReference>
<keyword evidence="1" id="KW-0732">Signal</keyword>
<gene>
    <name evidence="2" type="ordered locus">Turpa_1329</name>
</gene>
<evidence type="ECO:0008006" key="4">
    <source>
        <dbReference type="Google" id="ProtNLM"/>
    </source>
</evidence>
<sequence>MKKLALTFILATGLAGAIHAGDALICTSSSTGACAGKQYCCYSGSNSDGDKFCKQLGCVRGGTSSCPTAANVKSCGTRNK</sequence>
<proteinExistence type="predicted"/>
<name>I4B3X0_TURPD</name>
<feature type="signal peptide" evidence="1">
    <location>
        <begin position="1"/>
        <end position="20"/>
    </location>
</feature>
<protein>
    <recommendedName>
        <fullName evidence="4">Lipoprotein</fullName>
    </recommendedName>
</protein>
<keyword evidence="3" id="KW-1185">Reference proteome</keyword>
<accession>I4B3X0</accession>